<dbReference type="InterPro" id="IPR009030">
    <property type="entry name" value="Growth_fac_rcpt_cys_sf"/>
</dbReference>
<feature type="region of interest" description="Disordered" evidence="7">
    <location>
        <begin position="5110"/>
        <end position="5135"/>
    </location>
</feature>
<feature type="compositionally biased region" description="Polar residues" evidence="7">
    <location>
        <begin position="3151"/>
        <end position="3161"/>
    </location>
</feature>
<feature type="region of interest" description="Disordered" evidence="7">
    <location>
        <begin position="4204"/>
        <end position="4232"/>
    </location>
</feature>
<feature type="region of interest" description="Disordered" evidence="7">
    <location>
        <begin position="4672"/>
        <end position="4699"/>
    </location>
</feature>
<feature type="domain" description="EGF-like" evidence="8">
    <location>
        <begin position="1197"/>
        <end position="1233"/>
    </location>
</feature>
<feature type="region of interest" description="Disordered" evidence="7">
    <location>
        <begin position="4312"/>
        <end position="4344"/>
    </location>
</feature>
<sequence length="5439" mass="588404">GTKTCAYGAECINKEGGFSCVCPGGYNGDAYNGLCTPAQRKCAADRECATNEKCVQPGECVCPPPYFLDPYDNNKCKSPCERFPCGINAKCTPTDPPQCMCEVGFKGDPLLGCTDEDECAHLPCAYGAYCVNKKGGYQCVCPKGFTGDPYKSGCILESGESKSACVEHDDCASNLACVDSTCISPCASLLCGSNAFCETDNHAGWCRCRVGFTKDSNGECVSQCKNIICGEGALCIPTSEGPTCKCPQGYLGNPFPGGSCSTDQCSASRPCSQKQICINGRCKERCDGVVCGIGATCDKSTGKCICEPNFVGNPDLICMPPIKYAECSPVCGQNAHCEYSFDSAICVCNTGTTGNPYESCGAQSKNICEPNSCSANAECRAHASGISCICPPGFAGNGYINCHDIDECANKPCGLNAACLNTHGSFECLCLSGYGGDPFTSCQPVDSVFCADPQTCECNDRVQCPEGYSCEQGKCKNLCSKTTCGPRAVCDAGKCLCPLGYVGDAYDLESGCLIRGQCSNDADCNYSDICFQISRGLRKCVDGCSKIQCGPNALCVTNDHRSSCICADGFYGNPSNLQTGCQPEQKIFKQEDKCNSNNDCESGYSCTTITEGPRECIHLCSKVLCSTNEECNVDSSGNAVCNCVDSYVWNPVVSTCEKPTLPDCTNDQECPSNSACRPDVVGVLKCVSICDEYTCPTNSVCIAQNHKGRCDCLLGFTGNPNDRNGCQPIQKHQCHVNAECSESESCVKYGSEDTLTCRPACEMIKCGPRAVCITNNHQAQCQCPPGPFAGDPYDPFNGCQSVPCVYNKDCPSTQLCNRMTHTCFDVCDQESCGDNAVCLAEDHRAICQCPPGFKANPIPEVECTKVGGCTPTTCHHTAICEITSDGPTCKCPDHFMGDAYKLGCRPEGQCPSGDADCPTNTICTGGRCVNPCENACGENSECKVVSRKPVCSCPFRFEPIGESAKNGCSRSLSQCKTDIDCGGEVCFNEECRVICRETSDCSNGEKCLQNVCAMPCLDHSQCGPNLACLKGMCSIGCRSNRDCLTDQSCINNKCSNPCQSNICGPNAICSIENHRSHCSCPEGFEGNPTPDQGCVRVPSPCLASNQCPNSHMCIGNQCNLPCQKTTSCAIGERCYQQVCRKVCYTSNNCLPGEICNNDGICQPGCDSDADCPPTELCLAGKCKCATGFIGTPFGCSDIDECSENPCHITARCENLPGSYRCVCPEDTVGDAFTKGCGAPKECYKHDDCLQTLACINDKCSNPCSEIACGPNALCQKSENHQAFCECPSGYLGDPFDSSVGCFKVECITNDDCASDKSCDEQTNRCVRPCDLITCGKGSCNVVDHKAVCACFEGYQWVNAVCEDVDECLARPCHSSAFCQNLQGTFNCQCPEGLIGDPVKNGCRDPNECLTDTDCPNTASCQNSRCRSPCEKENVCGINANCVVQSHNAVCTCPPNSRGNPSMECVDIECTDNDDCHSEKACLDTKCVDPCSLSNACGSQAQCAVQNHIAICSCEKGTTGNPQLGCVSLQYCISDVQCASGSICSNGICCSLCSSNRDCIADQLCIQGVCQATCKANATCPEFQFCSNNICTKEVLCREDTDCAPNESCFVDNFGRSSCENVCLGRAVCGRNAECIARSHSADCECKVGFFGDPNSGCRKVECNIDNDCSNDKVCDNHMCKIACLIGEPCGDNALCTTENHKQVCHCQPGYTGNPRERCDIIDFCKDAPCGPGARCRNSRGSFKCTCPPGLVGDPYNEGCRTSAECENNEDCPPHAECTKTKGVPKCHDVCASINCGPNAECIPKGHRAHCACRTGYDGNPTDRLNGCKPLPMPCLVTSDCPTNAYCSDSICKPACILDTECSGQEVCQGGQCINPCLQPQSCGMNALCSIERHFKQCSCPAGFTGNPEVECVRIPMSCHNDLECGAGYSCYESMCFPQCSGDQDCALNEKCLNGNCMLTCRVDNDCFLGHVCLHNKCVFGCHSDDDCSASESCRNDKCVNPCSENPCGPNAACSVTNHRATCNCLEGMVPNPTPQVGCVRSPPQECNENRDCPYGLACFESVCRPLCAEDTGCLSNERCQNGACKPLCRRDDDCRNNEVCLGLSCVPGCRSDQGCPTHLSCFDQQCIDSCADARACGTNAVCEVINHTKICSCPIGLLGDAEVSCKSLITTCSSNADCTSTQLCYGGTCQKKCRNDQNCLNDERCMRGICRTVCNVDSVCPQGQICENRICQIGCRNDLNCAPDQTCINKVCKNPCDSLGQCGQCASCLVVNHGVQCSCPNGFVGDGLTGCQLPAQRCNPSCECDETGTYCAQACSRTTDCACSQVCTRGKCRAKCGANRSCPLGQLCERGACVAGCKTNNDCAMDQTCTKGQCSDPCTDKQVCGSNALCTVTDHRMLCYCPDGYDGEPTKECVQFECQHDNDCESNKKCDKGKCRNPCLEYGACGSNAQCRVMNHKPQCSCPPDFFGNPLTECQPLKGGCASNPCGINSRCSEVPGSYECSCMEGCIGDAQKGCVCEDHLVNACHDQPCGLNAACRVLQHNEAQCYCPDEFPNGDPYVHCFLTQPPIDCRTEGCQLGECVREGYDYVCKQDTEQCKVDTDCPSEKSCEQGHCIDPCTLRGACGANALCKTVLHRPRCSCPSCFIGRPQVECKPDPKCTDESTSQPRDPQEQILCASDNDCPDSLQCGEYGQCVDPCQNPQFICRGHKKCETRRHQPLCVCKTGFIVNEYGELTCAPEKRECYRDDDCASNMACSEGKCRNPCIVPVGRTPICSANKSCEVQNHRPLCICMKDCQPSVSICLRDAGCPTGLACRNYQCVDPCEFAQCAPNSPCIVEDHKPICKFCPPGFIADSRYGCQKVATTTPTVGVNKSCSINDDCSVMERCSSENICLDICRYECTESKICVAKEHVIVNCICSSGFIGNQTHRCISIIDEKTLETTLTVMDFSLTTDQQQITPSYAMDSTIQDKKRTELTEQPINPQSTMITEKFSEEIEETAETTTSFSSVSSHDLDEMITIPRTTMRSGALETEFSKQTPTFGTTAAAKKVYGDIEDKTTTAFYATSIAEKDASTIIFASTIMPLKTTSISSKQTLSPEATKATGKLFKKTEPTILRPYDFSTPETAKTELSTKSPSPEISTTSENLSKESEYHTPTTTNISITPQGKLETDASTYDNQATTTTRFITTKQEATISTSIHPFDFTSTYAPGDLIKEGQTTEASYEMEISLSAKGITEMPSTTLEGELKFETSRKTEISETTESKVRIPTTIKISRIPYNTTTTMGELKTETKLSTAVTIAEETDRPDQFEYSGPTSETPSKTSERKVDVMESSVTSGPSEETTVFEFAIASITPVAEVNIKTEKISSSEISSTTEATDLPVVSEITSTTPEEINSTTLGKETSTFNEYFLTERSSVEGKATTISETFAGTTKKMSTTFVNLKTPFATSETFGVSKQTYLPEPTTPATFERDLTATTLTTNNAIAVSEDAFYGTKPGNNGEKVINMMSEIPMATTSSDITEMKDISLSPFETTKSFYKTSEEELETTESPKTTATGTSAIKTEASETRTNARETTTAIPARLASSTKIAISTENDVTTIKIGLEATTQEVSKIGTVHTFSIPEVTTAHELITAFTITGETEETMATRKKLLEITTPYYVTKQSEDAPRTEDTTEAVATEFVQYEKTLTGKTTMKEFSTTPKYKVAATTTEKDVKSQPLDVSKLAKTTVMGGIKETPMITRAETSTESEQVMTSSSLTDETTKAITYLTSLTSAQTVPVSFMEPATNTSFTKSAETTTEAELFPKAATEKDIVKEHGPTTFATFNVTATDSYLHETLETTQARSETEMPFATSLTELHKPTEKSDLITLKTDFFTSAETTEGDIKLLGTTTQISTGKTTLEIIAQTPLITSTEKILKFETTSPPLESTIPNDFIEKTTKEIVHGTPKTFKPFHLDEISTKTIKELITTTDSVATTQKAFHVTQPTVFTKTSVVDDSLSPDTTSITTNVASTIQESSAPTFKTTKSISDTTRPPESTTRPALYETSVTDEQKLRGTTMETERPLFETAASLKAHLITTAIPTAISTIKDAAMKPPTVSGDEKTTVAITGLTEGSTILTTEASITKAAKETLQTTTLKISKEKERITPKYAHKPTITTVDTTIKYSSTFNLQDEESKKSTQSYFSSLVPTFASTISDGTFGGITETNLFDTSGGISERNTTTPKTLKATTSNKSDIPQETALTGEPREGITTIKFSTTSAIEETETSAMPPILIPTSSAGIPYLKTRIPDITPESSTKKTEIFFTISTATTNERAPIDRKIKFPPTSTPKAEKTSTDHHESTTSTSEDASTKTYQFTTKLLDERTTTVSMLSAGVPVSTETSISTTQTPITPHKYEESLEISPTERTNTDFTISSTEITETVDGIITKATTEEAPYSGTVTQAIFKAKNGYEMFTNDSTNLPLSTDRTTPQQDTTLEGGTEASTIEPAKQEIETTTVSVSEAITASQKELTTEIETIHQSTLFQIPTFIMTPTDHTTQQVKEYRELSTDATVTSPMPTSSSTTIQYGSIDKRKKLTEVTKFTSGTTVGGLEEPISETEAEIIEISTLPAYSSLMTLASSPNIIEENFTTNVADSVTTTTPSTRPAVIALVTEPRKSDVLEITSSPLVSLKITTDLPKVASREMEEPMTAESQRSTIPPTSTEPRQTTEKIIKQFTDISKLMDYETSTRSTISEKRTTVKNATDEGTTRIFEASTQFQQPTIVQFDKKSYTTFATKFFGRTTGIPYVAVTPFMKEMTDYITTEHSKKEESSSTYPSAEETAKISPNTSTFFNSYGKDTHKPEESTSEIPQNGKEEEQTTNIKIQKLTTLKPTATKTIFPDKEIATLTIEELEDTSKLFTTPKSLTEIMSTSSEMETKTPPSTGSFVTTEFIARTGDITKVPESLPLSNPQNTALLQKQTTEMQTELGDIVESTSNTPSVFSTAQGPTEETDTERTTKVTTRTKVIATEFPTTALLSETIQKASSFSDAAVLYSSVAFAMEKETSTMESSVTDVTFPKEEKTTLTEITESFTPAGELTETEGMIFSTTTPYKVARTTETPKEVTKFSFVTESSKETYIPRELSKTETTSTFPPEEKSTEFPEKRKTTLPTITTKREQIHETSETLEGEMSTITLRETLGTVESTTAQIPSPSNESFKEKNITTTSSKGITNLPMITTQSTSESDNLYATIPANENKKEASTLSTPKYPEVAAPSITTTEMQPFYTTRTTSQKKNVTFPATRYTSISDAISLRAETSSSMTDSPAAATIKKWKTTSPRTEFVTLRPTAILSSVNYTEIKPTILPKATTRRFDLTTLMTMMTEKPMMFSTTTQLTARTDLCCIDNNDCQDDETCIGRHCRRPCDHYDKLCNRHKPKYTLCHTVNHTAMCYCHNTQQKNLTTNVCRVIAGN</sequence>
<accession>A0A1B0C302</accession>
<feature type="domain" description="EGF-like" evidence="8">
    <location>
        <begin position="1363"/>
        <end position="1403"/>
    </location>
</feature>
<dbReference type="SMART" id="SM00181">
    <property type="entry name" value="EGF"/>
    <property type="match status" value="42"/>
</dbReference>
<evidence type="ECO:0000313" key="9">
    <source>
        <dbReference type="EnsemblMetazoa" id="GPPI047737-PA"/>
    </source>
</evidence>
<feature type="region of interest" description="Disordered" evidence="7">
    <location>
        <begin position="3115"/>
        <end position="3161"/>
    </location>
</feature>
<evidence type="ECO:0000259" key="8">
    <source>
        <dbReference type="PROSITE" id="PS50026"/>
    </source>
</evidence>
<feature type="domain" description="EGF-like" evidence="8">
    <location>
        <begin position="1260"/>
        <end position="1296"/>
    </location>
</feature>
<feature type="compositionally biased region" description="Basic and acidic residues" evidence="7">
    <location>
        <begin position="5124"/>
        <end position="5135"/>
    </location>
</feature>
<dbReference type="PROSITE" id="PS00010">
    <property type="entry name" value="ASX_HYDROXYL"/>
    <property type="match status" value="6"/>
</dbReference>
<dbReference type="PROSITE" id="PS01186">
    <property type="entry name" value="EGF_2"/>
    <property type="match status" value="8"/>
</dbReference>
<feature type="region of interest" description="Disordered" evidence="7">
    <location>
        <begin position="4450"/>
        <end position="4476"/>
    </location>
</feature>
<feature type="domain" description="EGF-like" evidence="8">
    <location>
        <begin position="1720"/>
        <end position="1760"/>
    </location>
</feature>
<dbReference type="InterPro" id="IPR018097">
    <property type="entry name" value="EGF_Ca-bd_CS"/>
</dbReference>
<dbReference type="EnsemblMetazoa" id="GPPI047737-RA">
    <property type="protein sequence ID" value="GPPI047737-PA"/>
    <property type="gene ID" value="GPPI047737"/>
</dbReference>
<dbReference type="GO" id="GO:0005509">
    <property type="term" value="F:calcium ion binding"/>
    <property type="evidence" value="ECO:0007669"/>
    <property type="project" value="InterPro"/>
</dbReference>
<evidence type="ECO:0000256" key="1">
    <source>
        <dbReference type="ARBA" id="ARBA00022536"/>
    </source>
</evidence>
<dbReference type="InterPro" id="IPR000742">
    <property type="entry name" value="EGF"/>
</dbReference>
<organism evidence="9 10">
    <name type="scientific">Glossina palpalis gambiensis</name>
    <dbReference type="NCBI Taxonomy" id="67801"/>
    <lineage>
        <taxon>Eukaryota</taxon>
        <taxon>Metazoa</taxon>
        <taxon>Ecdysozoa</taxon>
        <taxon>Arthropoda</taxon>
        <taxon>Hexapoda</taxon>
        <taxon>Insecta</taxon>
        <taxon>Pterygota</taxon>
        <taxon>Neoptera</taxon>
        <taxon>Endopterygota</taxon>
        <taxon>Diptera</taxon>
        <taxon>Brachycera</taxon>
        <taxon>Muscomorpha</taxon>
        <taxon>Hippoboscoidea</taxon>
        <taxon>Glossinidae</taxon>
        <taxon>Glossina</taxon>
    </lineage>
</organism>
<feature type="region of interest" description="Disordered" evidence="7">
    <location>
        <begin position="3299"/>
        <end position="3336"/>
    </location>
</feature>
<feature type="compositionally biased region" description="Low complexity" evidence="7">
    <location>
        <begin position="4335"/>
        <end position="4344"/>
    </location>
</feature>
<dbReference type="InterPro" id="IPR049883">
    <property type="entry name" value="NOTCH1_EGF-like"/>
</dbReference>
<reference evidence="9" key="2">
    <citation type="submission" date="2020-05" db="UniProtKB">
        <authorList>
            <consortium name="EnsemblMetazoa"/>
        </authorList>
    </citation>
    <scope>IDENTIFICATION</scope>
    <source>
        <strain evidence="9">IAEA</strain>
    </source>
</reference>
<dbReference type="Pfam" id="PF07645">
    <property type="entry name" value="EGF_CA"/>
    <property type="match status" value="5"/>
</dbReference>
<evidence type="ECO:0000256" key="7">
    <source>
        <dbReference type="SAM" id="MobiDB-lite"/>
    </source>
</evidence>
<feature type="region of interest" description="Disordered" evidence="7">
    <location>
        <begin position="4795"/>
        <end position="4850"/>
    </location>
</feature>
<protein>
    <recommendedName>
        <fullName evidence="8">EGF-like domain-containing protein</fullName>
    </recommendedName>
</protein>
<feature type="domain" description="EGF-like" evidence="8">
    <location>
        <begin position="115"/>
        <end position="155"/>
    </location>
</feature>
<dbReference type="FunFam" id="2.10.25.10:FF:000526">
    <property type="entry name" value="Dumpy, isoform J"/>
    <property type="match status" value="1"/>
</dbReference>
<dbReference type="InterPro" id="IPR000152">
    <property type="entry name" value="EGF-type_Asp/Asn_hydroxyl_site"/>
</dbReference>
<keyword evidence="5" id="KW-0325">Glycoprotein</keyword>
<proteinExistence type="predicted"/>
<dbReference type="STRING" id="67801.A0A1B0C302"/>
<dbReference type="SUPFAM" id="SSF57196">
    <property type="entry name" value="EGF/Laminin"/>
    <property type="match status" value="5"/>
</dbReference>
<feature type="compositionally biased region" description="Basic and acidic residues" evidence="7">
    <location>
        <begin position="4323"/>
        <end position="4334"/>
    </location>
</feature>
<dbReference type="Gene3D" id="2.90.20.10">
    <property type="entry name" value="Plasmodium vivax P25 domain"/>
    <property type="match status" value="1"/>
</dbReference>
<feature type="disulfide bond" evidence="6">
    <location>
        <begin position="327"/>
        <end position="337"/>
    </location>
</feature>
<dbReference type="PROSITE" id="PS01187">
    <property type="entry name" value="EGF_CA"/>
    <property type="match status" value="4"/>
</dbReference>
<name>A0A1B0C302_9MUSC</name>
<evidence type="ECO:0000313" key="10">
    <source>
        <dbReference type="Proteomes" id="UP000092460"/>
    </source>
</evidence>
<feature type="compositionally biased region" description="Polar residues" evidence="7">
    <location>
        <begin position="4815"/>
        <end position="4824"/>
    </location>
</feature>
<keyword evidence="2" id="KW-0732">Signal</keyword>
<dbReference type="InterPro" id="IPR003645">
    <property type="entry name" value="Fol_N"/>
</dbReference>
<dbReference type="Gene3D" id="2.10.25.10">
    <property type="entry name" value="Laminin"/>
    <property type="match status" value="6"/>
</dbReference>
<feature type="compositionally biased region" description="Polar residues" evidence="7">
    <location>
        <begin position="3120"/>
        <end position="3143"/>
    </location>
</feature>
<feature type="domain" description="EGF-like" evidence="8">
    <location>
        <begin position="865"/>
        <end position="905"/>
    </location>
</feature>
<dbReference type="Proteomes" id="UP000092460">
    <property type="component" value="Unassembled WGS sequence"/>
</dbReference>
<comment type="caution">
    <text evidence="6">Lacks conserved residue(s) required for the propagation of feature annotation.</text>
</comment>
<feature type="compositionally biased region" description="Polar residues" evidence="7">
    <location>
        <begin position="4008"/>
        <end position="4033"/>
    </location>
</feature>
<dbReference type="PANTHER" id="PTHR22963">
    <property type="entry name" value="ENDOGLIN-RELATED"/>
    <property type="match status" value="1"/>
</dbReference>
<feature type="region of interest" description="Disordered" evidence="7">
    <location>
        <begin position="4965"/>
        <end position="4989"/>
    </location>
</feature>
<evidence type="ECO:0000256" key="3">
    <source>
        <dbReference type="ARBA" id="ARBA00022737"/>
    </source>
</evidence>
<keyword evidence="4 6" id="KW-1015">Disulfide bond</keyword>
<feature type="compositionally biased region" description="Polar residues" evidence="7">
    <location>
        <begin position="4965"/>
        <end position="4977"/>
    </location>
</feature>
<dbReference type="SMART" id="SM00274">
    <property type="entry name" value="FOLN"/>
    <property type="match status" value="13"/>
</dbReference>
<evidence type="ECO:0000256" key="5">
    <source>
        <dbReference type="ARBA" id="ARBA00023180"/>
    </source>
</evidence>
<dbReference type="InterPro" id="IPR001881">
    <property type="entry name" value="EGF-like_Ca-bd_dom"/>
</dbReference>
<dbReference type="FunFam" id="2.10.25.10:FF:000038">
    <property type="entry name" value="Fibrillin 2"/>
    <property type="match status" value="4"/>
</dbReference>
<dbReference type="SMART" id="SM00286">
    <property type="entry name" value="PTI"/>
    <property type="match status" value="17"/>
</dbReference>
<feature type="domain" description="EGF-like" evidence="8">
    <location>
        <begin position="404"/>
        <end position="443"/>
    </location>
</feature>
<feature type="region of interest" description="Disordered" evidence="7">
    <location>
        <begin position="4008"/>
        <end position="4034"/>
    </location>
</feature>
<dbReference type="CDD" id="cd00054">
    <property type="entry name" value="EGF_CA"/>
    <property type="match status" value="5"/>
</dbReference>
<dbReference type="PROSITE" id="PS50026">
    <property type="entry name" value="EGF_3"/>
    <property type="match status" value="9"/>
</dbReference>
<evidence type="ECO:0000256" key="2">
    <source>
        <dbReference type="ARBA" id="ARBA00022729"/>
    </source>
</evidence>
<dbReference type="SUPFAM" id="SSF57184">
    <property type="entry name" value="Growth factor receptor domain"/>
    <property type="match status" value="2"/>
</dbReference>
<dbReference type="VEuPathDB" id="VectorBase:GPPI047737"/>
<dbReference type="PANTHER" id="PTHR22963:SF39">
    <property type="entry name" value="DUMPY"/>
    <property type="match status" value="1"/>
</dbReference>
<keyword evidence="3" id="KW-0677">Repeat</keyword>
<keyword evidence="10" id="KW-1185">Reference proteome</keyword>
<feature type="domain" description="EGF-like" evidence="8">
    <location>
        <begin position="364"/>
        <end position="403"/>
    </location>
</feature>
<keyword evidence="1 6" id="KW-0245">EGF-like domain</keyword>
<feature type="domain" description="EGF-like" evidence="8">
    <location>
        <begin position="323"/>
        <end position="361"/>
    </location>
</feature>
<dbReference type="SMART" id="SM00179">
    <property type="entry name" value="EGF_CA"/>
    <property type="match status" value="8"/>
</dbReference>
<evidence type="ECO:0000256" key="6">
    <source>
        <dbReference type="PROSITE-ProRule" id="PRU00076"/>
    </source>
</evidence>
<feature type="compositionally biased region" description="Polar residues" evidence="7">
    <location>
        <begin position="4682"/>
        <end position="4697"/>
    </location>
</feature>
<evidence type="ECO:0000256" key="4">
    <source>
        <dbReference type="ARBA" id="ARBA00023157"/>
    </source>
</evidence>
<feature type="compositionally biased region" description="Low complexity" evidence="7">
    <location>
        <begin position="4213"/>
        <end position="4223"/>
    </location>
</feature>
<reference evidence="10" key="1">
    <citation type="submission" date="2015-01" db="EMBL/GenBank/DDBJ databases">
        <authorList>
            <person name="Aksoy S."/>
            <person name="Warren W."/>
            <person name="Wilson R.K."/>
        </authorList>
    </citation>
    <scope>NUCLEOTIDE SEQUENCE [LARGE SCALE GENOMIC DNA]</scope>
    <source>
        <strain evidence="10">IAEA</strain>
    </source>
</reference>
<dbReference type="EMBL" id="JXJN01024741">
    <property type="status" value="NOT_ANNOTATED_CDS"/>
    <property type="molecule type" value="Genomic_DNA"/>
</dbReference>